<dbReference type="PANTHER" id="PTHR48019">
    <property type="entry name" value="SERUM RESPONSE FACTOR HOMOLOG"/>
    <property type="match status" value="1"/>
</dbReference>
<dbReference type="AlphaFoldDB" id="A0A9C6T4C5"/>
<protein>
    <submittedName>
        <fullName evidence="9">MADS-box protein AGL42 isoform X1</fullName>
    </submittedName>
</protein>
<evidence type="ECO:0000259" key="6">
    <source>
        <dbReference type="PROSITE" id="PS50066"/>
    </source>
</evidence>
<dbReference type="Proteomes" id="UP000515211">
    <property type="component" value="Chromosome 9"/>
</dbReference>
<dbReference type="InterPro" id="IPR036879">
    <property type="entry name" value="TF_MADSbox_sf"/>
</dbReference>
<name>A0A9C6T4C5_ARADU</name>
<dbReference type="GO" id="GO:0045944">
    <property type="term" value="P:positive regulation of transcription by RNA polymerase II"/>
    <property type="evidence" value="ECO:0007669"/>
    <property type="project" value="InterPro"/>
</dbReference>
<evidence type="ECO:0000313" key="8">
    <source>
        <dbReference type="Proteomes" id="UP000515211"/>
    </source>
</evidence>
<dbReference type="PROSITE" id="PS50066">
    <property type="entry name" value="MADS_BOX_2"/>
    <property type="match status" value="1"/>
</dbReference>
<dbReference type="GO" id="GO:0000977">
    <property type="term" value="F:RNA polymerase II transcription regulatory region sequence-specific DNA binding"/>
    <property type="evidence" value="ECO:0007669"/>
    <property type="project" value="InterPro"/>
</dbReference>
<dbReference type="GO" id="GO:0003700">
    <property type="term" value="F:DNA-binding transcription factor activity"/>
    <property type="evidence" value="ECO:0007669"/>
    <property type="project" value="InterPro"/>
</dbReference>
<dbReference type="InterPro" id="IPR002100">
    <property type="entry name" value="TF_MADSbox"/>
</dbReference>
<evidence type="ECO:0000259" key="7">
    <source>
        <dbReference type="PROSITE" id="PS51297"/>
    </source>
</evidence>
<dbReference type="Gene3D" id="3.40.1810.10">
    <property type="entry name" value="Transcription factor, MADS-box"/>
    <property type="match status" value="1"/>
</dbReference>
<evidence type="ECO:0000256" key="1">
    <source>
        <dbReference type="ARBA" id="ARBA00004123"/>
    </source>
</evidence>
<dbReference type="Pfam" id="PF00319">
    <property type="entry name" value="SRF-TF"/>
    <property type="match status" value="1"/>
</dbReference>
<evidence type="ECO:0000256" key="4">
    <source>
        <dbReference type="ARBA" id="ARBA00023163"/>
    </source>
</evidence>
<dbReference type="SMART" id="SM00432">
    <property type="entry name" value="MADS"/>
    <property type="match status" value="1"/>
</dbReference>
<gene>
    <name evidence="9" type="primary">LOC107467111</name>
</gene>
<keyword evidence="4" id="KW-0804">Transcription</keyword>
<keyword evidence="3" id="KW-0238">DNA-binding</keyword>
<proteinExistence type="predicted"/>
<dbReference type="PROSITE" id="PS51297">
    <property type="entry name" value="K_BOX"/>
    <property type="match status" value="1"/>
</dbReference>
<feature type="domain" description="K-box" evidence="7">
    <location>
        <begin position="118"/>
        <end position="216"/>
    </location>
</feature>
<feature type="domain" description="MADS-box" evidence="6">
    <location>
        <begin position="31"/>
        <end position="91"/>
    </location>
</feature>
<evidence type="ECO:0000256" key="5">
    <source>
        <dbReference type="ARBA" id="ARBA00023242"/>
    </source>
</evidence>
<evidence type="ECO:0000313" key="9">
    <source>
        <dbReference type="RefSeq" id="XP_052109661.1"/>
    </source>
</evidence>
<dbReference type="RefSeq" id="XP_052109661.1">
    <property type="nucleotide sequence ID" value="XM_052253701.1"/>
</dbReference>
<dbReference type="InterPro" id="IPR002487">
    <property type="entry name" value="TF_Kbox"/>
</dbReference>
<reference evidence="8" key="1">
    <citation type="journal article" date="2016" name="Nat. Genet.">
        <title>The genome sequences of Arachis duranensis and Arachis ipaensis, the diploid ancestors of cultivated peanut.</title>
        <authorList>
            <person name="Bertioli D.J."/>
            <person name="Cannon S.B."/>
            <person name="Froenicke L."/>
            <person name="Huang G."/>
            <person name="Farmer A.D."/>
            <person name="Cannon E.K."/>
            <person name="Liu X."/>
            <person name="Gao D."/>
            <person name="Clevenger J."/>
            <person name="Dash S."/>
            <person name="Ren L."/>
            <person name="Moretzsohn M.C."/>
            <person name="Shirasawa K."/>
            <person name="Huang W."/>
            <person name="Vidigal B."/>
            <person name="Abernathy B."/>
            <person name="Chu Y."/>
            <person name="Niederhuth C.E."/>
            <person name="Umale P."/>
            <person name="Araujo A.C."/>
            <person name="Kozik A."/>
            <person name="Kim K.D."/>
            <person name="Burow M.D."/>
            <person name="Varshney R.K."/>
            <person name="Wang X."/>
            <person name="Zhang X."/>
            <person name="Barkley N."/>
            <person name="Guimaraes P.M."/>
            <person name="Isobe S."/>
            <person name="Guo B."/>
            <person name="Liao B."/>
            <person name="Stalker H.T."/>
            <person name="Schmitz R.J."/>
            <person name="Scheffler B.E."/>
            <person name="Leal-Bertioli S.C."/>
            <person name="Xun X."/>
            <person name="Jackson S.A."/>
            <person name="Michelmore R."/>
            <person name="Ozias-Akins P."/>
        </authorList>
    </citation>
    <scope>NUCLEOTIDE SEQUENCE [LARGE SCALE GENOMIC DNA]</scope>
    <source>
        <strain evidence="8">cv. V14167</strain>
    </source>
</reference>
<keyword evidence="8" id="KW-1185">Reference proteome</keyword>
<dbReference type="GO" id="GO:0046983">
    <property type="term" value="F:protein dimerization activity"/>
    <property type="evidence" value="ECO:0007669"/>
    <property type="project" value="InterPro"/>
</dbReference>
<dbReference type="Pfam" id="PF01486">
    <property type="entry name" value="K-box"/>
    <property type="match status" value="1"/>
</dbReference>
<dbReference type="CDD" id="cd00265">
    <property type="entry name" value="MADS_MEF2_like"/>
    <property type="match status" value="1"/>
</dbReference>
<organism evidence="8 9">
    <name type="scientific">Arachis duranensis</name>
    <name type="common">Wild peanut</name>
    <dbReference type="NCBI Taxonomy" id="130453"/>
    <lineage>
        <taxon>Eukaryota</taxon>
        <taxon>Viridiplantae</taxon>
        <taxon>Streptophyta</taxon>
        <taxon>Embryophyta</taxon>
        <taxon>Tracheophyta</taxon>
        <taxon>Spermatophyta</taxon>
        <taxon>Magnoliopsida</taxon>
        <taxon>eudicotyledons</taxon>
        <taxon>Gunneridae</taxon>
        <taxon>Pentapetalae</taxon>
        <taxon>rosids</taxon>
        <taxon>fabids</taxon>
        <taxon>Fabales</taxon>
        <taxon>Fabaceae</taxon>
        <taxon>Papilionoideae</taxon>
        <taxon>50 kb inversion clade</taxon>
        <taxon>dalbergioids sensu lato</taxon>
        <taxon>Dalbergieae</taxon>
        <taxon>Pterocarpus clade</taxon>
        <taxon>Arachis</taxon>
    </lineage>
</organism>
<keyword evidence="5" id="KW-0539">Nucleus</keyword>
<dbReference type="InterPro" id="IPR033896">
    <property type="entry name" value="MEF2-like_N"/>
</dbReference>
<dbReference type="SUPFAM" id="SSF55455">
    <property type="entry name" value="SRF-like"/>
    <property type="match status" value="1"/>
</dbReference>
<dbReference type="GeneID" id="107467111"/>
<accession>A0A9C6T4C5</accession>
<dbReference type="FunFam" id="3.40.1810.10:FF:000003">
    <property type="entry name" value="MADS-box transcription factor MADS-MC"/>
    <property type="match status" value="1"/>
</dbReference>
<dbReference type="PRINTS" id="PR00404">
    <property type="entry name" value="MADSDOMAIN"/>
</dbReference>
<evidence type="ECO:0000256" key="3">
    <source>
        <dbReference type="ARBA" id="ARBA00023125"/>
    </source>
</evidence>
<dbReference type="GO" id="GO:0005634">
    <property type="term" value="C:nucleus"/>
    <property type="evidence" value="ECO:0007669"/>
    <property type="project" value="UniProtKB-SubCell"/>
</dbReference>
<comment type="subcellular location">
    <subcellularLocation>
        <location evidence="1">Nucleus</location>
    </subcellularLocation>
</comment>
<dbReference type="PROSITE" id="PS00350">
    <property type="entry name" value="MADS_BOX_1"/>
    <property type="match status" value="1"/>
</dbReference>
<keyword evidence="2" id="KW-0805">Transcription regulation</keyword>
<evidence type="ECO:0000256" key="2">
    <source>
        <dbReference type="ARBA" id="ARBA00023015"/>
    </source>
</evidence>
<sequence>MFLWLKINRNKFPTTIEESPESKLERISIEMVRGKTEMKRIENECNRKVTFSKRRNGLLKKAHELSVLCDAQVGVIIFSQKGTLFEFSSTSSHISKILERYQEYTGVFPPNKLREDYIQKLKFDSASMEEKIEILELSRRKMLGHCLSSCSFDELQQMEDKLHTSLQCIRLRKTQLFKEQIEQLQSKINAWHIFQERNLLKENVRLSAMCMEKPLKHIEEEATETTHHTLDVETDLFIGLPKQYADHNQIYT</sequence>
<dbReference type="InterPro" id="IPR050142">
    <property type="entry name" value="MADS-box/MEF2_TF"/>
</dbReference>
<reference evidence="9" key="2">
    <citation type="submission" date="2025-08" db="UniProtKB">
        <authorList>
            <consortium name="RefSeq"/>
        </authorList>
    </citation>
    <scope>IDENTIFICATION</scope>
    <source>
        <tissue evidence="9">Whole plant</tissue>
    </source>
</reference>